<dbReference type="GO" id="GO:0004252">
    <property type="term" value="F:serine-type endopeptidase activity"/>
    <property type="evidence" value="ECO:0007669"/>
    <property type="project" value="UniProtKB-UniRule"/>
</dbReference>
<organism evidence="7 8">
    <name type="scientific">Leptospira idonii</name>
    <dbReference type="NCBI Taxonomy" id="1193500"/>
    <lineage>
        <taxon>Bacteria</taxon>
        <taxon>Pseudomonadati</taxon>
        <taxon>Spirochaetota</taxon>
        <taxon>Spirochaetia</taxon>
        <taxon>Leptospirales</taxon>
        <taxon>Leptospiraceae</taxon>
        <taxon>Leptospira</taxon>
    </lineage>
</organism>
<dbReference type="AlphaFoldDB" id="A0A4R9LWG3"/>
<comment type="caution">
    <text evidence="7">The sequence shown here is derived from an EMBL/GenBank/DDBJ whole genome shotgun (WGS) entry which is preliminary data.</text>
</comment>
<accession>A0A4R9LWG3</accession>
<evidence type="ECO:0000256" key="1">
    <source>
        <dbReference type="ARBA" id="ARBA00011073"/>
    </source>
</evidence>
<keyword evidence="8" id="KW-1185">Reference proteome</keyword>
<dbReference type="CDD" id="cd04847">
    <property type="entry name" value="Peptidases_S8_Subtilisin_like_2"/>
    <property type="match status" value="1"/>
</dbReference>
<dbReference type="InterPro" id="IPR036852">
    <property type="entry name" value="Peptidase_S8/S53_dom_sf"/>
</dbReference>
<keyword evidence="3 5" id="KW-0378">Hydrolase</keyword>
<feature type="active site" description="Charge relay system" evidence="5">
    <location>
        <position position="291"/>
    </location>
</feature>
<sequence length="769" mass="87782">MPGVYEHIRFQKETLIKERRGRSFPPPKFDTNPKEHATLLTSQIKSAKDRFRDDEFPGFDDRLLLKLKVRDRYDASEFETIPGFQFISQEDNEIVLLFAAEEALDEFEKRLATFGATGNVTRKDLIEASRAIDLWTPEDRKGEILRKEGIPKSENFLLDVELWPIDQSATRSKMLASFKDWLEKKEIIFLDSISNDYVTIIRVRCNKKNCESLFHYRDVRTIDIPPRYTLEYSLLQTDLTELPSPAVLPDTATRVAVLDSGINSNHPLLKGVVGDNRSYIHSESPTDATGHGTAVAGIATYGNIENSINSKTFIPHVWILSGRILDENNDFNEEFIENQIERAVKEFHSEYSCKVFNLSIGDEKRPYKGGKAGVLSMMLDNLSHELDILFVVSSGNLNKSVIQDKLKRGLKYPNYLLLDSEILEPSNAINVLTIGGISRYDKSRTAGRYPNDPSYQPIAHIESVSPFSRSGPGVAGCIKPDLVAYAGNLAFDHRSKMILEHGLGEISLNNQFSSSNLFSEFWGTSFSAPYITHLIGRAFSSISNASALLVRALLISNARSEFLNLPNQLKEDEKLRLVGYGKVDEEFLYRSSEDVVVLYATDTIQNDKNHFYELPFPPEYFSGKRKREITITLSYYSFVRNTRVSYKATRLFFKFVKGDSLDKVVTMFDKETPKDSYKNIPEYTNNRNITSEARSNGTIQSSTWTLKQPKGNSRYFVVVTRNDFPWGEKIAKENEEYSLVIALKDREQQEPKLYTRITNLIKQRFRGRL</sequence>
<feature type="active site" description="Charge relay system" evidence="5">
    <location>
        <position position="525"/>
    </location>
</feature>
<dbReference type="GO" id="GO:0006508">
    <property type="term" value="P:proteolysis"/>
    <property type="evidence" value="ECO:0007669"/>
    <property type="project" value="UniProtKB-KW"/>
</dbReference>
<evidence type="ECO:0000259" key="6">
    <source>
        <dbReference type="Pfam" id="PF00082"/>
    </source>
</evidence>
<evidence type="ECO:0000256" key="2">
    <source>
        <dbReference type="ARBA" id="ARBA00022670"/>
    </source>
</evidence>
<feature type="domain" description="Peptidase S8/S53" evidence="6">
    <location>
        <begin position="252"/>
        <end position="581"/>
    </location>
</feature>
<dbReference type="InterPro" id="IPR023827">
    <property type="entry name" value="Peptidase_S8_Asp-AS"/>
</dbReference>
<feature type="active site" description="Charge relay system" evidence="5">
    <location>
        <position position="259"/>
    </location>
</feature>
<dbReference type="PANTHER" id="PTHR43806">
    <property type="entry name" value="PEPTIDASE S8"/>
    <property type="match status" value="1"/>
</dbReference>
<dbReference type="PANTHER" id="PTHR43806:SF11">
    <property type="entry name" value="CEREVISIN-RELATED"/>
    <property type="match status" value="1"/>
</dbReference>
<dbReference type="Gene3D" id="3.40.50.200">
    <property type="entry name" value="Peptidase S8/S53 domain"/>
    <property type="match status" value="1"/>
</dbReference>
<protein>
    <submittedName>
        <fullName evidence="7">S8 family peptidase</fullName>
    </submittedName>
</protein>
<evidence type="ECO:0000256" key="3">
    <source>
        <dbReference type="ARBA" id="ARBA00022801"/>
    </source>
</evidence>
<dbReference type="EMBL" id="RQHW01000070">
    <property type="protein sequence ID" value="TGN17498.1"/>
    <property type="molecule type" value="Genomic_DNA"/>
</dbReference>
<gene>
    <name evidence="7" type="ORF">EHS15_17065</name>
</gene>
<dbReference type="InterPro" id="IPR050131">
    <property type="entry name" value="Peptidase_S8_subtilisin-like"/>
</dbReference>
<proteinExistence type="inferred from homology"/>
<evidence type="ECO:0000313" key="7">
    <source>
        <dbReference type="EMBL" id="TGN17498.1"/>
    </source>
</evidence>
<dbReference type="PRINTS" id="PR00723">
    <property type="entry name" value="SUBTILISIN"/>
</dbReference>
<dbReference type="InterPro" id="IPR000209">
    <property type="entry name" value="Peptidase_S8/S53_dom"/>
</dbReference>
<comment type="similarity">
    <text evidence="1 5">Belongs to the peptidase S8 family.</text>
</comment>
<dbReference type="PROSITE" id="PS00136">
    <property type="entry name" value="SUBTILASE_ASP"/>
    <property type="match status" value="1"/>
</dbReference>
<keyword evidence="4 5" id="KW-0720">Serine protease</keyword>
<evidence type="ECO:0000313" key="8">
    <source>
        <dbReference type="Proteomes" id="UP000298058"/>
    </source>
</evidence>
<reference evidence="7" key="1">
    <citation type="journal article" date="2019" name="PLoS Negl. Trop. Dis.">
        <title>Revisiting the worldwide diversity of Leptospira species in the environment.</title>
        <authorList>
            <person name="Vincent A.T."/>
            <person name="Schiettekatte O."/>
            <person name="Bourhy P."/>
            <person name="Veyrier F.J."/>
            <person name="Picardeau M."/>
        </authorList>
    </citation>
    <scope>NUCLEOTIDE SEQUENCE [LARGE SCALE GENOMIC DNA]</scope>
    <source>
        <strain evidence="7">201300427</strain>
    </source>
</reference>
<evidence type="ECO:0000256" key="4">
    <source>
        <dbReference type="ARBA" id="ARBA00022825"/>
    </source>
</evidence>
<dbReference type="RefSeq" id="WP_135761804.1">
    <property type="nucleotide sequence ID" value="NZ_RQHW01000070.1"/>
</dbReference>
<dbReference type="Proteomes" id="UP000298058">
    <property type="component" value="Unassembled WGS sequence"/>
</dbReference>
<dbReference type="PROSITE" id="PS51892">
    <property type="entry name" value="SUBTILASE"/>
    <property type="match status" value="1"/>
</dbReference>
<dbReference type="InterPro" id="IPR015500">
    <property type="entry name" value="Peptidase_S8_subtilisin-rel"/>
</dbReference>
<dbReference type="SUPFAM" id="SSF52743">
    <property type="entry name" value="Subtilisin-like"/>
    <property type="match status" value="1"/>
</dbReference>
<keyword evidence="2 5" id="KW-0645">Protease</keyword>
<evidence type="ECO:0000256" key="5">
    <source>
        <dbReference type="PROSITE-ProRule" id="PRU01240"/>
    </source>
</evidence>
<name>A0A4R9LWG3_9LEPT</name>
<dbReference type="Pfam" id="PF00082">
    <property type="entry name" value="Peptidase_S8"/>
    <property type="match status" value="1"/>
</dbReference>
<dbReference type="InterPro" id="IPR034074">
    <property type="entry name" value="Y4bN_pept_dom"/>
</dbReference>
<dbReference type="OrthoDB" id="9762689at2"/>